<accession>A0ABP9V9S0</accession>
<dbReference type="PANTHER" id="PTHR38075:SF1">
    <property type="entry name" value="DUF4139 DOMAIN-CONTAINING PROTEIN"/>
    <property type="match status" value="1"/>
</dbReference>
<feature type="signal peptide" evidence="1">
    <location>
        <begin position="1"/>
        <end position="25"/>
    </location>
</feature>
<comment type="caution">
    <text evidence="2">The sequence shown here is derived from an EMBL/GenBank/DDBJ whole genome shotgun (WGS) entry which is preliminary data.</text>
</comment>
<dbReference type="EMBL" id="BAABRN010000017">
    <property type="protein sequence ID" value="GAA5502018.1"/>
    <property type="molecule type" value="Genomic_DNA"/>
</dbReference>
<keyword evidence="3" id="KW-1185">Reference proteome</keyword>
<feature type="chain" id="PRO_5047242072" description="DUF4139 domain-containing protein" evidence="1">
    <location>
        <begin position="26"/>
        <end position="448"/>
    </location>
</feature>
<evidence type="ECO:0000256" key="1">
    <source>
        <dbReference type="SAM" id="SignalP"/>
    </source>
</evidence>
<dbReference type="RefSeq" id="WP_353541989.1">
    <property type="nucleotide sequence ID" value="NZ_BAABRN010000017.1"/>
</dbReference>
<evidence type="ECO:0000313" key="3">
    <source>
        <dbReference type="Proteomes" id="UP001458946"/>
    </source>
</evidence>
<organism evidence="2 3">
    <name type="scientific">Deinococcus xinjiangensis</name>
    <dbReference type="NCBI Taxonomy" id="457454"/>
    <lineage>
        <taxon>Bacteria</taxon>
        <taxon>Thermotogati</taxon>
        <taxon>Deinococcota</taxon>
        <taxon>Deinococci</taxon>
        <taxon>Deinococcales</taxon>
        <taxon>Deinococcaceae</taxon>
        <taxon>Deinococcus</taxon>
    </lineage>
</organism>
<protein>
    <recommendedName>
        <fullName evidence="4">DUF4139 domain-containing protein</fullName>
    </recommendedName>
</protein>
<sequence length="448" mass="47905">MTPSLFRVGLCSVLLGLSLSGCKTAADSASAASEGPTETVRPVAALQLYPNFAEIKSRVQLLGGQYVLHGEADPYLLTGTAALEGVNVLSQTMTGGEGWLNSLEGQEMTLYVNGAPKTVTLIRARDLLVKDWNGKYRRIKADQLAFNRPPPIAGQSSSQTLTFQADGGPTATLSYLTRGLGWSPRYTLSLQGNAATLTALADIRNPSDQTYDIKQTELISGDVNIYGAVAQTANAELAVPSMPTTSSVGRTGTPIIPLGELRGLHRFKLDHPFSLAARSTTSLPFLTPKITPERLNTIQTYFSTNADSGVARRSYRLKADAYLPAGQVLIRDEGRVVGQQNLPETAAGDPVVLELGNDPELSYTRTVQTVQRDPTGATFKVTYILKNAKATPARVRVSESLDQFAGRVMKLTGDAVRDDNAATFAAELPAGGSLSRGFTVDARIRSQN</sequence>
<dbReference type="PROSITE" id="PS51257">
    <property type="entry name" value="PROKAR_LIPOPROTEIN"/>
    <property type="match status" value="1"/>
</dbReference>
<gene>
    <name evidence="2" type="ORF">Dxin01_01757</name>
</gene>
<proteinExistence type="predicted"/>
<dbReference type="PANTHER" id="PTHR38075">
    <property type="entry name" value="DUF4139 DOMAIN-CONTAINING PROTEIN"/>
    <property type="match status" value="1"/>
</dbReference>
<evidence type="ECO:0008006" key="4">
    <source>
        <dbReference type="Google" id="ProtNLM"/>
    </source>
</evidence>
<dbReference type="Proteomes" id="UP001458946">
    <property type="component" value="Unassembled WGS sequence"/>
</dbReference>
<reference evidence="2 3" key="1">
    <citation type="submission" date="2024-02" db="EMBL/GenBank/DDBJ databases">
        <title>Deinococcus xinjiangensis NBRC 107630.</title>
        <authorList>
            <person name="Ichikawa N."/>
            <person name="Katano-Makiyama Y."/>
            <person name="Hidaka K."/>
        </authorList>
    </citation>
    <scope>NUCLEOTIDE SEQUENCE [LARGE SCALE GENOMIC DNA]</scope>
    <source>
        <strain evidence="2 3">NBRC 107630</strain>
    </source>
</reference>
<evidence type="ECO:0000313" key="2">
    <source>
        <dbReference type="EMBL" id="GAA5502018.1"/>
    </source>
</evidence>
<name>A0ABP9V9S0_9DEIO</name>
<keyword evidence="1" id="KW-0732">Signal</keyword>